<reference evidence="7 8" key="1">
    <citation type="submission" date="2018-05" db="EMBL/GenBank/DDBJ databases">
        <title>Genomic Encyclopedia of Type Strains, Phase IV (KMG-IV): sequencing the most valuable type-strain genomes for metagenomic binning, comparative biology and taxonomic classification.</title>
        <authorList>
            <person name="Goeker M."/>
        </authorList>
    </citation>
    <scope>NUCLEOTIDE SEQUENCE [LARGE SCALE GENOMIC DNA]</scope>
    <source>
        <strain evidence="7 8">DSM 24906</strain>
    </source>
</reference>
<feature type="transmembrane region" description="Helical" evidence="5">
    <location>
        <begin position="130"/>
        <end position="147"/>
    </location>
</feature>
<dbReference type="PANTHER" id="PTHR10846:SF8">
    <property type="entry name" value="INNER MEMBRANE PROTEIN YRBG"/>
    <property type="match status" value="1"/>
</dbReference>
<evidence type="ECO:0000256" key="1">
    <source>
        <dbReference type="ARBA" id="ARBA00004141"/>
    </source>
</evidence>
<keyword evidence="8" id="KW-1185">Reference proteome</keyword>
<dbReference type="Proteomes" id="UP000245921">
    <property type="component" value="Unassembled WGS sequence"/>
</dbReference>
<protein>
    <submittedName>
        <fullName evidence="7">Cation:H+ antiporter</fullName>
    </submittedName>
</protein>
<dbReference type="Pfam" id="PF01699">
    <property type="entry name" value="Na_Ca_ex"/>
    <property type="match status" value="2"/>
</dbReference>
<evidence type="ECO:0000313" key="8">
    <source>
        <dbReference type="Proteomes" id="UP000245921"/>
    </source>
</evidence>
<dbReference type="GO" id="GO:0006874">
    <property type="term" value="P:intracellular calcium ion homeostasis"/>
    <property type="evidence" value="ECO:0007669"/>
    <property type="project" value="TreeGrafter"/>
</dbReference>
<dbReference type="NCBIfam" id="TIGR00367">
    <property type="entry name" value="calcium/sodium antiporter"/>
    <property type="match status" value="1"/>
</dbReference>
<dbReference type="Gene3D" id="1.20.1420.30">
    <property type="entry name" value="NCX, central ion-binding region"/>
    <property type="match status" value="1"/>
</dbReference>
<dbReference type="RefSeq" id="WP_109603586.1">
    <property type="nucleotide sequence ID" value="NZ_JAMHJO010000010.1"/>
</dbReference>
<feature type="transmembrane region" description="Helical" evidence="5">
    <location>
        <begin position="67"/>
        <end position="89"/>
    </location>
</feature>
<feature type="transmembrane region" description="Helical" evidence="5">
    <location>
        <begin position="101"/>
        <end position="118"/>
    </location>
</feature>
<name>A0AA45C930_9BACT</name>
<feature type="transmembrane region" description="Helical" evidence="5">
    <location>
        <begin position="170"/>
        <end position="187"/>
    </location>
</feature>
<evidence type="ECO:0000259" key="6">
    <source>
        <dbReference type="Pfam" id="PF01699"/>
    </source>
</evidence>
<feature type="transmembrane region" description="Helical" evidence="5">
    <location>
        <begin position="238"/>
        <end position="261"/>
    </location>
</feature>
<feature type="transmembrane region" description="Helical" evidence="5">
    <location>
        <begin position="273"/>
        <end position="290"/>
    </location>
</feature>
<comment type="subcellular location">
    <subcellularLocation>
        <location evidence="1">Membrane</location>
        <topology evidence="1">Multi-pass membrane protein</topology>
    </subcellularLocation>
</comment>
<dbReference type="GO" id="GO:0008273">
    <property type="term" value="F:calcium, potassium:sodium antiporter activity"/>
    <property type="evidence" value="ECO:0007669"/>
    <property type="project" value="TreeGrafter"/>
</dbReference>
<evidence type="ECO:0000256" key="4">
    <source>
        <dbReference type="ARBA" id="ARBA00023136"/>
    </source>
</evidence>
<dbReference type="AlphaFoldDB" id="A0AA45C930"/>
<organism evidence="7 8">
    <name type="scientific">Oceanotoga teriensis</name>
    <dbReference type="NCBI Taxonomy" id="515440"/>
    <lineage>
        <taxon>Bacteria</taxon>
        <taxon>Thermotogati</taxon>
        <taxon>Thermotogota</taxon>
        <taxon>Thermotogae</taxon>
        <taxon>Petrotogales</taxon>
        <taxon>Petrotogaceae</taxon>
        <taxon>Oceanotoga</taxon>
    </lineage>
</organism>
<evidence type="ECO:0000313" key="7">
    <source>
        <dbReference type="EMBL" id="PWJ96597.1"/>
    </source>
</evidence>
<evidence type="ECO:0000256" key="2">
    <source>
        <dbReference type="ARBA" id="ARBA00022692"/>
    </source>
</evidence>
<proteinExistence type="predicted"/>
<feature type="transmembrane region" description="Helical" evidence="5">
    <location>
        <begin position="296"/>
        <end position="313"/>
    </location>
</feature>
<dbReference type="GO" id="GO:0005262">
    <property type="term" value="F:calcium channel activity"/>
    <property type="evidence" value="ECO:0007669"/>
    <property type="project" value="TreeGrafter"/>
</dbReference>
<feature type="transmembrane region" description="Helical" evidence="5">
    <location>
        <begin position="37"/>
        <end position="55"/>
    </location>
</feature>
<dbReference type="InterPro" id="IPR044880">
    <property type="entry name" value="NCX_ion-bd_dom_sf"/>
</dbReference>
<dbReference type="PANTHER" id="PTHR10846">
    <property type="entry name" value="SODIUM/POTASSIUM/CALCIUM EXCHANGER"/>
    <property type="match status" value="1"/>
</dbReference>
<feature type="domain" description="Sodium/calcium exchanger membrane region" evidence="6">
    <location>
        <begin position="4"/>
        <end position="144"/>
    </location>
</feature>
<feature type="domain" description="Sodium/calcium exchanger membrane region" evidence="6">
    <location>
        <begin position="175"/>
        <end position="316"/>
    </location>
</feature>
<dbReference type="EMBL" id="QGGI01000001">
    <property type="protein sequence ID" value="PWJ96597.1"/>
    <property type="molecule type" value="Genomic_DNA"/>
</dbReference>
<evidence type="ECO:0000256" key="5">
    <source>
        <dbReference type="SAM" id="Phobius"/>
    </source>
</evidence>
<dbReference type="InterPro" id="IPR004837">
    <property type="entry name" value="NaCa_Exmemb"/>
</dbReference>
<comment type="caution">
    <text evidence="7">The sequence shown here is derived from an EMBL/GenBank/DDBJ whole genome shotgun (WGS) entry which is preliminary data.</text>
</comment>
<keyword evidence="2 5" id="KW-0812">Transmembrane</keyword>
<keyword evidence="3 5" id="KW-1133">Transmembrane helix</keyword>
<evidence type="ECO:0000256" key="3">
    <source>
        <dbReference type="ARBA" id="ARBA00022989"/>
    </source>
</evidence>
<dbReference type="InterPro" id="IPR004481">
    <property type="entry name" value="K/Na/Ca-exchanger"/>
</dbReference>
<feature type="transmembrane region" description="Helical" evidence="5">
    <location>
        <begin position="199"/>
        <end position="218"/>
    </location>
</feature>
<gene>
    <name evidence="7" type="ORF">C7380_101171</name>
</gene>
<accession>A0AA45C930</accession>
<sequence length="319" mass="34228">MLNLFLILFGLILLAKGADVLIEGALGFSKKLGVSELFTGLTLVAFGTSAPELVVGISASLNNSGIALGNVLGSNVSNIALILGMAVLIKPAPMGKSTMKFEMPFLIIISTVIFSMIIEDSSVISRFDGLILISFLLIFIIYLYMMAKNDKEVQNQLLEDIKDDENDEMGWTKIILLSSIGIIMLAIGGDLTVNNSIKLARIIGISESLIGVTIVAVGTSLPELVTAIAASKKGSNDILLGNIIGSNIFNILTIVGISSLINDIKPDRGLTFDAFYSLILAIILLFGTLLSKKKKVGRPLGFIFILMYIFYIYQSIVLG</sequence>
<keyword evidence="4 5" id="KW-0472">Membrane</keyword>
<dbReference type="GO" id="GO:0005886">
    <property type="term" value="C:plasma membrane"/>
    <property type="evidence" value="ECO:0007669"/>
    <property type="project" value="TreeGrafter"/>
</dbReference>